<evidence type="ECO:0000256" key="2">
    <source>
        <dbReference type="ARBA" id="ARBA00022801"/>
    </source>
</evidence>
<keyword evidence="5" id="KW-0732">Signal</keyword>
<evidence type="ECO:0000256" key="1">
    <source>
        <dbReference type="ARBA" id="ARBA00007754"/>
    </source>
</evidence>
<dbReference type="PANTHER" id="PTHR40079:SF6">
    <property type="entry name" value="GH26 DOMAIN-CONTAINING PROTEIN"/>
    <property type="match status" value="1"/>
</dbReference>
<feature type="domain" description="GH26" evidence="6">
    <location>
        <begin position="1"/>
        <end position="342"/>
    </location>
</feature>
<organism evidence="7 10">
    <name type="scientific">Puccinia coronata f. sp. avenae</name>
    <dbReference type="NCBI Taxonomy" id="200324"/>
    <lineage>
        <taxon>Eukaryota</taxon>
        <taxon>Fungi</taxon>
        <taxon>Dikarya</taxon>
        <taxon>Basidiomycota</taxon>
        <taxon>Pucciniomycotina</taxon>
        <taxon>Pucciniomycetes</taxon>
        <taxon>Pucciniales</taxon>
        <taxon>Pucciniaceae</taxon>
        <taxon>Puccinia</taxon>
    </lineage>
</organism>
<dbReference type="Gene3D" id="3.20.20.80">
    <property type="entry name" value="Glycosidases"/>
    <property type="match status" value="1"/>
</dbReference>
<feature type="active site" description="Nucleophile" evidence="4">
    <location>
        <position position="260"/>
    </location>
</feature>
<evidence type="ECO:0000313" key="7">
    <source>
        <dbReference type="EMBL" id="PLW10743.1"/>
    </source>
</evidence>
<dbReference type="OrthoDB" id="428177at2759"/>
<evidence type="ECO:0000256" key="4">
    <source>
        <dbReference type="PROSITE-ProRule" id="PRU01100"/>
    </source>
</evidence>
<dbReference type="GO" id="GO:0006080">
    <property type="term" value="P:substituted mannan metabolic process"/>
    <property type="evidence" value="ECO:0007669"/>
    <property type="project" value="InterPro"/>
</dbReference>
<comment type="similarity">
    <text evidence="1 4">Belongs to the glycosyl hydrolase 26 family.</text>
</comment>
<dbReference type="Proteomes" id="UP000235388">
    <property type="component" value="Unassembled WGS sequence"/>
</dbReference>
<dbReference type="EMBL" id="PGCJ01000135">
    <property type="protein sequence ID" value="PLW44671.1"/>
    <property type="molecule type" value="Genomic_DNA"/>
</dbReference>
<dbReference type="InterPro" id="IPR000805">
    <property type="entry name" value="Glyco_hydro_26"/>
</dbReference>
<dbReference type="Proteomes" id="UP000235392">
    <property type="component" value="Unassembled WGS sequence"/>
</dbReference>
<evidence type="ECO:0000313" key="10">
    <source>
        <dbReference type="Proteomes" id="UP000235388"/>
    </source>
</evidence>
<dbReference type="PROSITE" id="PS51764">
    <property type="entry name" value="GH26"/>
    <property type="match status" value="1"/>
</dbReference>
<keyword evidence="3 4" id="KW-0326">Glycosidase</keyword>
<protein>
    <recommendedName>
        <fullName evidence="6">GH26 domain-containing protein</fullName>
    </recommendedName>
</protein>
<feature type="signal peptide" evidence="5">
    <location>
        <begin position="1"/>
        <end position="24"/>
    </location>
</feature>
<dbReference type="PANTHER" id="PTHR40079">
    <property type="entry name" value="MANNAN ENDO-1,4-BETA-MANNOSIDASE E-RELATED"/>
    <property type="match status" value="1"/>
</dbReference>
<evidence type="ECO:0000313" key="9">
    <source>
        <dbReference type="EMBL" id="PLW44885.1"/>
    </source>
</evidence>
<name>A0A2N5SBV3_9BASI</name>
<dbReference type="EMBL" id="PGCI01000053">
    <property type="protein sequence ID" value="PLW44885.1"/>
    <property type="molecule type" value="Genomic_DNA"/>
</dbReference>
<dbReference type="SUPFAM" id="SSF51445">
    <property type="entry name" value="(Trans)glycosidases"/>
    <property type="match status" value="1"/>
</dbReference>
<evidence type="ECO:0000259" key="6">
    <source>
        <dbReference type="PROSITE" id="PS51764"/>
    </source>
</evidence>
<evidence type="ECO:0000313" key="11">
    <source>
        <dbReference type="Proteomes" id="UP000235392"/>
    </source>
</evidence>
<comment type="caution">
    <text evidence="7">The sequence shown here is derived from an EMBL/GenBank/DDBJ whole genome shotgun (WGS) entry which is preliminary data.</text>
</comment>
<evidence type="ECO:0000256" key="5">
    <source>
        <dbReference type="SAM" id="SignalP"/>
    </source>
</evidence>
<evidence type="ECO:0000313" key="8">
    <source>
        <dbReference type="EMBL" id="PLW44671.1"/>
    </source>
</evidence>
<feature type="chain" id="PRO_5015083522" description="GH26 domain-containing protein" evidence="5">
    <location>
        <begin position="25"/>
        <end position="356"/>
    </location>
</feature>
<reference evidence="10 11" key="1">
    <citation type="submission" date="2017-11" db="EMBL/GenBank/DDBJ databases">
        <title>De novo assembly and phasing of dikaryotic genomes from two isolates of Puccinia coronata f. sp. avenae, the causal agent of oat crown rust.</title>
        <authorList>
            <person name="Miller M.E."/>
            <person name="Zhang Y."/>
            <person name="Omidvar V."/>
            <person name="Sperschneider J."/>
            <person name="Schwessinger B."/>
            <person name="Raley C."/>
            <person name="Palmer J.M."/>
            <person name="Garnica D."/>
            <person name="Upadhyaya N."/>
            <person name="Rathjen J."/>
            <person name="Taylor J.M."/>
            <person name="Park R.F."/>
            <person name="Dodds P.N."/>
            <person name="Hirsch C.D."/>
            <person name="Kianian S.F."/>
            <person name="Figueroa M."/>
        </authorList>
    </citation>
    <scope>NUCLEOTIDE SEQUENCE [LARGE SCALE GENOMIC DNA]</scope>
    <source>
        <strain evidence="7">12NC29</strain>
        <strain evidence="9">12SD80</strain>
    </source>
</reference>
<gene>
    <name evidence="8" type="ORF">PCANC_12334</name>
    <name evidence="7" type="ORF">PCANC_21299</name>
    <name evidence="9" type="ORF">PCASD_09157</name>
</gene>
<dbReference type="Pfam" id="PF02156">
    <property type="entry name" value="Glyco_hydro_26"/>
    <property type="match status" value="1"/>
</dbReference>
<proteinExistence type="inferred from homology"/>
<keyword evidence="10" id="KW-1185">Reference proteome</keyword>
<dbReference type="EMBL" id="PGCJ01001048">
    <property type="protein sequence ID" value="PLW10743.1"/>
    <property type="molecule type" value="Genomic_DNA"/>
</dbReference>
<dbReference type="GO" id="GO:0016985">
    <property type="term" value="F:mannan endo-1,4-beta-mannosidase activity"/>
    <property type="evidence" value="ECO:0007669"/>
    <property type="project" value="InterPro"/>
</dbReference>
<evidence type="ECO:0000256" key="3">
    <source>
        <dbReference type="ARBA" id="ARBA00023295"/>
    </source>
</evidence>
<sequence length="356" mass="39707">MRVPVLFFEVAVLLAASYITRVDGYRSPNLGLNSSNLQLNGIAFGAIPAFKEPSNPNTPAQINAKLPRPISIMGDYVSLDRNAEGLGKIDWHLDTILSLPGNPVYQIALMPNHGLLSVSPFVINRVATKMAEINRKGITVWLRFAHEMNGQWYNWGEDPWLFKDKWRALSVAVRREAPDTYMMWAPNARFGRSVDSQNGGYTQYWPGGEYVDIAALSYYHFGGTRRRNVAPKKNEAVETIQEFAKLYGSGGHGKPIVLAETAAPYTRLISTKQPERGGASEGEIKLTWLKQLFSDDMVDSVPDLKAISWFEIIKAETAPGRSDAKSEDFRLLLGNTEVSGQATDYMSQMVSNEDKR</sequence>
<dbReference type="InterPro" id="IPR017853">
    <property type="entry name" value="GH"/>
</dbReference>
<keyword evidence="2 4" id="KW-0378">Hydrolase</keyword>
<feature type="active site" description="Proton donor" evidence="4">
    <location>
        <position position="147"/>
    </location>
</feature>
<dbReference type="AlphaFoldDB" id="A0A2N5SBV3"/>
<dbReference type="InterPro" id="IPR022790">
    <property type="entry name" value="GH26_dom"/>
</dbReference>
<accession>A0A2N5SBV3</accession>